<dbReference type="InterPro" id="IPR045924">
    <property type="entry name" value="DUF6343"/>
</dbReference>
<gene>
    <name evidence="2" type="ORF">SAMN05444716_101777</name>
</gene>
<dbReference type="STRING" id="1176198.SAMN05444716_101777"/>
<accession>A0A1I6PX14</accession>
<organism evidence="2 3">
    <name type="scientific">Streptomyces harbinensis</name>
    <dbReference type="NCBI Taxonomy" id="1176198"/>
    <lineage>
        <taxon>Bacteria</taxon>
        <taxon>Bacillati</taxon>
        <taxon>Actinomycetota</taxon>
        <taxon>Actinomycetes</taxon>
        <taxon>Kitasatosporales</taxon>
        <taxon>Streptomycetaceae</taxon>
        <taxon>Streptomyces</taxon>
    </lineage>
</organism>
<keyword evidence="1" id="KW-0812">Transmembrane</keyword>
<sequence length="92" mass="10243">MDNRRHRRTGTEPITAKSDLPLRRLLSLIFLPLFAAGTVLLAIWAANSDPGSSPGRAPLLTLAIVCGVLTVVAFLDLLVIRRRRREERASRR</sequence>
<dbReference type="AlphaFoldDB" id="A0A1I6PX14"/>
<evidence type="ECO:0000313" key="3">
    <source>
        <dbReference type="Proteomes" id="UP000198873"/>
    </source>
</evidence>
<evidence type="ECO:0000256" key="1">
    <source>
        <dbReference type="SAM" id="Phobius"/>
    </source>
</evidence>
<dbReference type="EMBL" id="FPAB01000001">
    <property type="protein sequence ID" value="SFS44620.1"/>
    <property type="molecule type" value="Genomic_DNA"/>
</dbReference>
<evidence type="ECO:0000313" key="2">
    <source>
        <dbReference type="EMBL" id="SFS44620.1"/>
    </source>
</evidence>
<name>A0A1I6PX14_9ACTN</name>
<dbReference type="Proteomes" id="UP000198873">
    <property type="component" value="Unassembled WGS sequence"/>
</dbReference>
<proteinExistence type="predicted"/>
<keyword evidence="1" id="KW-0472">Membrane</keyword>
<dbReference type="Pfam" id="PF19870">
    <property type="entry name" value="DUF6343"/>
    <property type="match status" value="1"/>
</dbReference>
<keyword evidence="1" id="KW-1133">Transmembrane helix</keyword>
<dbReference type="RefSeq" id="WP_019435156.1">
    <property type="nucleotide sequence ID" value="NZ_CP054938.1"/>
</dbReference>
<keyword evidence="3" id="KW-1185">Reference proteome</keyword>
<feature type="transmembrane region" description="Helical" evidence="1">
    <location>
        <begin position="25"/>
        <end position="46"/>
    </location>
</feature>
<protein>
    <submittedName>
        <fullName evidence="2">Uncharacterized protein</fullName>
    </submittedName>
</protein>
<reference evidence="3" key="1">
    <citation type="submission" date="2016-10" db="EMBL/GenBank/DDBJ databases">
        <authorList>
            <person name="Varghese N."/>
            <person name="Submissions S."/>
        </authorList>
    </citation>
    <scope>NUCLEOTIDE SEQUENCE [LARGE SCALE GENOMIC DNA]</scope>
    <source>
        <strain evidence="3">CGMCC 4.7047</strain>
    </source>
</reference>
<feature type="transmembrane region" description="Helical" evidence="1">
    <location>
        <begin position="58"/>
        <end position="80"/>
    </location>
</feature>